<keyword evidence="4" id="KW-1185">Reference proteome</keyword>
<feature type="transmembrane region" description="Helical" evidence="2">
    <location>
        <begin position="6"/>
        <end position="26"/>
    </location>
</feature>
<name>A0A3D8VED4_9GAMM</name>
<proteinExistence type="predicted"/>
<evidence type="ECO:0000313" key="3">
    <source>
        <dbReference type="EMBL" id="RDY67746.1"/>
    </source>
</evidence>
<dbReference type="InterPro" id="IPR029062">
    <property type="entry name" value="Class_I_gatase-like"/>
</dbReference>
<feature type="region of interest" description="Disordered" evidence="1">
    <location>
        <begin position="366"/>
        <end position="392"/>
    </location>
</feature>
<gene>
    <name evidence="3" type="ORF">DX912_07450</name>
</gene>
<evidence type="ECO:0000313" key="4">
    <source>
        <dbReference type="Proteomes" id="UP000256829"/>
    </source>
</evidence>
<evidence type="ECO:0000256" key="1">
    <source>
        <dbReference type="SAM" id="MobiDB-lite"/>
    </source>
</evidence>
<dbReference type="PANTHER" id="PTHR37947">
    <property type="entry name" value="BLL2462 PROTEIN"/>
    <property type="match status" value="1"/>
</dbReference>
<dbReference type="SUPFAM" id="SSF52317">
    <property type="entry name" value="Class I glutamine amidotransferase-like"/>
    <property type="match status" value="1"/>
</dbReference>
<evidence type="ECO:0000256" key="2">
    <source>
        <dbReference type="SAM" id="Phobius"/>
    </source>
</evidence>
<accession>A0A3D8VED4</accession>
<keyword evidence="3" id="KW-0645">Protease</keyword>
<dbReference type="Gene3D" id="3.40.50.880">
    <property type="match status" value="1"/>
</dbReference>
<sequence>MTWFTPTTTAWVLGLATVIAIVRLLVRHLRAEPAQRSHPARIAALLVAQPLCAALLYFALWPPTVPGRAGTLVIATAGAQRTQVASGDALVALPEAPTWAEVERAPDLATALRRHPGTQRVRGIGEGLDARDRDAASGLVVEFEAPPLPRGVLELHAQERIAVGDEFSVSGRVGGVQGGVVELLDPARRRVDQMTLPADGRFALTATARGEGSAMFRVRVLDARQRAVEDVDVPVQVEAQSPPRVLVIAGAPNPEVKYLRRWLEDAGLPAQTQMAVGGGVQLGDAPVSIDAATLSRFDVVILDERAWSSLGDAQRGALDAAVRDGLGLMIRVTGALSANERARLRALGFVVEGGRDSTVAKLAQGARDDAAERARLGPGTQDAPRSHEEPPVAVPELTRRDAKLGAADGVTLLRDANGAVLAMWRAHGRGRVGVSLLADSYRLVLGGRDDRHAQLWSDAVSTLARARTHATFDIDADAWQGERMSLCGVQEGASVVGPDGSMHRVLRDPAARGCAAFWPESAGWHRVRSGDREQAFFVRAHDAAPGMRAQSMREATLRLASSTSNVANDQATGPDRPGARWPWWLGWLVASAALWWFERSRMGRRISAA</sequence>
<keyword evidence="2" id="KW-1133">Transmembrane helix</keyword>
<keyword evidence="3" id="KW-0121">Carboxypeptidase</keyword>
<dbReference type="Proteomes" id="UP000256829">
    <property type="component" value="Unassembled WGS sequence"/>
</dbReference>
<dbReference type="RefSeq" id="WP_115841868.1">
    <property type="nucleotide sequence ID" value="NZ_QTJR01000004.1"/>
</dbReference>
<dbReference type="AlphaFoldDB" id="A0A3D8VED4"/>
<dbReference type="EMBL" id="QTJR01000004">
    <property type="protein sequence ID" value="RDY67746.1"/>
    <property type="molecule type" value="Genomic_DNA"/>
</dbReference>
<dbReference type="PANTHER" id="PTHR37947:SF1">
    <property type="entry name" value="BLL2462 PROTEIN"/>
    <property type="match status" value="1"/>
</dbReference>
<protein>
    <submittedName>
        <fullName evidence="3">Carboxypeptidase regulatory-like domain-containing protein</fullName>
    </submittedName>
</protein>
<feature type="transmembrane region" description="Helical" evidence="2">
    <location>
        <begin position="38"/>
        <end position="61"/>
    </location>
</feature>
<keyword evidence="2" id="KW-0812">Transmembrane</keyword>
<keyword evidence="2" id="KW-0472">Membrane</keyword>
<comment type="caution">
    <text evidence="3">The sequence shown here is derived from an EMBL/GenBank/DDBJ whole genome shotgun (WGS) entry which is preliminary data.</text>
</comment>
<keyword evidence="3" id="KW-0378">Hydrolase</keyword>
<organism evidence="3 4">
    <name type="scientific">Lysobacter soli</name>
    <dbReference type="NCBI Taxonomy" id="453783"/>
    <lineage>
        <taxon>Bacteria</taxon>
        <taxon>Pseudomonadati</taxon>
        <taxon>Pseudomonadota</taxon>
        <taxon>Gammaproteobacteria</taxon>
        <taxon>Lysobacterales</taxon>
        <taxon>Lysobacteraceae</taxon>
        <taxon>Lysobacter</taxon>
    </lineage>
</organism>
<dbReference type="GO" id="GO:0004180">
    <property type="term" value="F:carboxypeptidase activity"/>
    <property type="evidence" value="ECO:0007669"/>
    <property type="project" value="UniProtKB-KW"/>
</dbReference>
<feature type="compositionally biased region" description="Basic and acidic residues" evidence="1">
    <location>
        <begin position="366"/>
        <end position="375"/>
    </location>
</feature>
<reference evidence="3 4" key="1">
    <citation type="submission" date="2018-08" db="EMBL/GenBank/DDBJ databases">
        <title>Lysobacter soli KCTC 22011, whole genome shotgun sequence.</title>
        <authorList>
            <person name="Zhang X."/>
            <person name="Feng G."/>
            <person name="Zhu H."/>
        </authorList>
    </citation>
    <scope>NUCLEOTIDE SEQUENCE [LARGE SCALE GENOMIC DNA]</scope>
    <source>
        <strain evidence="3 4">KCTC 22011</strain>
    </source>
</reference>